<evidence type="ECO:0008006" key="4">
    <source>
        <dbReference type="Google" id="ProtNLM"/>
    </source>
</evidence>
<name>A0A9P4NLP3_9PEZI</name>
<sequence>MYKSFCFSTMLGKVSSVALVGCRLATTRLDLQKDCHGRYGVEAVEHVNFSTCMFSFLRTADFGLLLIRIRGPHVVSTKSWKRVVDPPLAGRWRRARKSGCRSVCGSFRTCNTEKQLELRGRQYCSILLRVSADHCRSVIEAVSDFNYSAQ</sequence>
<dbReference type="EMBL" id="MU007063">
    <property type="protein sequence ID" value="KAF2426603.1"/>
    <property type="molecule type" value="Genomic_DNA"/>
</dbReference>
<comment type="caution">
    <text evidence="2">The sequence shown here is derived from an EMBL/GenBank/DDBJ whole genome shotgun (WGS) entry which is preliminary data.</text>
</comment>
<evidence type="ECO:0000313" key="3">
    <source>
        <dbReference type="Proteomes" id="UP000800235"/>
    </source>
</evidence>
<evidence type="ECO:0000313" key="2">
    <source>
        <dbReference type="EMBL" id="KAF2426603.1"/>
    </source>
</evidence>
<dbReference type="Proteomes" id="UP000800235">
    <property type="component" value="Unassembled WGS sequence"/>
</dbReference>
<organism evidence="2 3">
    <name type="scientific">Tothia fuscella</name>
    <dbReference type="NCBI Taxonomy" id="1048955"/>
    <lineage>
        <taxon>Eukaryota</taxon>
        <taxon>Fungi</taxon>
        <taxon>Dikarya</taxon>
        <taxon>Ascomycota</taxon>
        <taxon>Pezizomycotina</taxon>
        <taxon>Dothideomycetes</taxon>
        <taxon>Pleosporomycetidae</taxon>
        <taxon>Venturiales</taxon>
        <taxon>Cylindrosympodiaceae</taxon>
        <taxon>Tothia</taxon>
    </lineage>
</organism>
<keyword evidence="3" id="KW-1185">Reference proteome</keyword>
<proteinExistence type="predicted"/>
<keyword evidence="1" id="KW-0732">Signal</keyword>
<feature type="signal peptide" evidence="1">
    <location>
        <begin position="1"/>
        <end position="16"/>
    </location>
</feature>
<gene>
    <name evidence="2" type="ORF">EJ08DRAFT_370780</name>
</gene>
<accession>A0A9P4NLP3</accession>
<feature type="chain" id="PRO_5040212144" description="Secreted protein" evidence="1">
    <location>
        <begin position="17"/>
        <end position="150"/>
    </location>
</feature>
<protein>
    <recommendedName>
        <fullName evidence="4">Secreted protein</fullName>
    </recommendedName>
</protein>
<dbReference type="AlphaFoldDB" id="A0A9P4NLP3"/>
<reference evidence="2" key="1">
    <citation type="journal article" date="2020" name="Stud. Mycol.">
        <title>101 Dothideomycetes genomes: a test case for predicting lifestyles and emergence of pathogens.</title>
        <authorList>
            <person name="Haridas S."/>
            <person name="Albert R."/>
            <person name="Binder M."/>
            <person name="Bloem J."/>
            <person name="Labutti K."/>
            <person name="Salamov A."/>
            <person name="Andreopoulos B."/>
            <person name="Baker S."/>
            <person name="Barry K."/>
            <person name="Bills G."/>
            <person name="Bluhm B."/>
            <person name="Cannon C."/>
            <person name="Castanera R."/>
            <person name="Culley D."/>
            <person name="Daum C."/>
            <person name="Ezra D."/>
            <person name="Gonzalez J."/>
            <person name="Henrissat B."/>
            <person name="Kuo A."/>
            <person name="Liang C."/>
            <person name="Lipzen A."/>
            <person name="Lutzoni F."/>
            <person name="Magnuson J."/>
            <person name="Mondo S."/>
            <person name="Nolan M."/>
            <person name="Ohm R."/>
            <person name="Pangilinan J."/>
            <person name="Park H.-J."/>
            <person name="Ramirez L."/>
            <person name="Alfaro M."/>
            <person name="Sun H."/>
            <person name="Tritt A."/>
            <person name="Yoshinaga Y."/>
            <person name="Zwiers L.-H."/>
            <person name="Turgeon B."/>
            <person name="Goodwin S."/>
            <person name="Spatafora J."/>
            <person name="Crous P."/>
            <person name="Grigoriev I."/>
        </authorList>
    </citation>
    <scope>NUCLEOTIDE SEQUENCE</scope>
    <source>
        <strain evidence="2">CBS 130266</strain>
    </source>
</reference>
<evidence type="ECO:0000256" key="1">
    <source>
        <dbReference type="SAM" id="SignalP"/>
    </source>
</evidence>